<feature type="non-terminal residue" evidence="2">
    <location>
        <position position="1"/>
    </location>
</feature>
<evidence type="ECO:0000313" key="2">
    <source>
        <dbReference type="EMBL" id="CAA9548177.1"/>
    </source>
</evidence>
<feature type="non-terminal residue" evidence="2">
    <location>
        <position position="69"/>
    </location>
</feature>
<feature type="compositionally biased region" description="Basic residues" evidence="1">
    <location>
        <begin position="53"/>
        <end position="69"/>
    </location>
</feature>
<accession>A0A6J4UE46</accession>
<gene>
    <name evidence="2" type="ORF">AVDCRST_MAG79-2480</name>
</gene>
<reference evidence="2" key="1">
    <citation type="submission" date="2020-02" db="EMBL/GenBank/DDBJ databases">
        <authorList>
            <person name="Meier V. D."/>
        </authorList>
    </citation>
    <scope>NUCLEOTIDE SEQUENCE</scope>
    <source>
        <strain evidence="2">AVDCRST_MAG79</strain>
    </source>
</reference>
<sequence>CRSTIRTGTPPRGAIRTRPRWSRACGRWSTTCPVTRRSTAGVRTMPAATGGRPARRRRPTRARRTSRPP</sequence>
<evidence type="ECO:0000256" key="1">
    <source>
        <dbReference type="SAM" id="MobiDB-lite"/>
    </source>
</evidence>
<feature type="region of interest" description="Disordered" evidence="1">
    <location>
        <begin position="36"/>
        <end position="69"/>
    </location>
</feature>
<organism evidence="2">
    <name type="scientific">uncultured Thermoleophilia bacterium</name>
    <dbReference type="NCBI Taxonomy" id="1497501"/>
    <lineage>
        <taxon>Bacteria</taxon>
        <taxon>Bacillati</taxon>
        <taxon>Actinomycetota</taxon>
        <taxon>Thermoleophilia</taxon>
        <taxon>environmental samples</taxon>
    </lineage>
</organism>
<dbReference type="AlphaFoldDB" id="A0A6J4UE46"/>
<dbReference type="EMBL" id="CADCWC010000375">
    <property type="protein sequence ID" value="CAA9548177.1"/>
    <property type="molecule type" value="Genomic_DNA"/>
</dbReference>
<proteinExistence type="predicted"/>
<protein>
    <submittedName>
        <fullName evidence="2">Uncharacterized protein</fullName>
    </submittedName>
</protein>
<name>A0A6J4UE46_9ACTN</name>